<feature type="region of interest" description="Disordered" evidence="6">
    <location>
        <begin position="273"/>
        <end position="331"/>
    </location>
</feature>
<feature type="region of interest" description="Disordered" evidence="6">
    <location>
        <begin position="1"/>
        <end position="73"/>
    </location>
</feature>
<evidence type="ECO:0000256" key="3">
    <source>
        <dbReference type="ARBA" id="ARBA00022692"/>
    </source>
</evidence>
<evidence type="ECO:0000256" key="1">
    <source>
        <dbReference type="ARBA" id="ARBA00004141"/>
    </source>
</evidence>
<feature type="region of interest" description="Disordered" evidence="6">
    <location>
        <begin position="1041"/>
        <end position="1072"/>
    </location>
</feature>
<dbReference type="PROSITE" id="PS50222">
    <property type="entry name" value="EF_HAND_2"/>
    <property type="match status" value="1"/>
</dbReference>
<name>A0A7S3L0W6_9STRA</name>
<feature type="transmembrane region" description="Helical" evidence="7">
    <location>
        <begin position="793"/>
        <end position="812"/>
    </location>
</feature>
<feature type="transmembrane region" description="Helical" evidence="7">
    <location>
        <begin position="534"/>
        <end position="552"/>
    </location>
</feature>
<feature type="compositionally biased region" description="Gly residues" evidence="6">
    <location>
        <begin position="25"/>
        <end position="36"/>
    </location>
</feature>
<dbReference type="SUPFAM" id="SSF50182">
    <property type="entry name" value="Sm-like ribonucleoproteins"/>
    <property type="match status" value="1"/>
</dbReference>
<sequence>MADSNKASENPSPDPPKVKETISGSGSGGGGAGAGNSNGIPRTKHSRGVSWDALVQGLPTNPHRSKTRTSSNAEAADYMDDGISAVTQPDPVSVSLKDVAGIAPIESEAETLLLSAIEEAQPATGTGTNALNDLTAEEDSLFQPTSGTNRSLPKSSKRSIYAKSARADTTAHLWELASTLTTQHQRSQDAAAGGAANTQTILPPPHPLTPENAGQSELLALHAANLLSHRKVSSPMATAASSAKPPASAGSKWKKLQTAVQVNSAMDYKKKDDAIPSEVLTEGSQRLNTSNNNNNSSTGGDVEQGSTSSDNNNENNPSTHSAKAKKGKEKSGLKTDFEAFRQWVSFKKTSLIGYIRKMLLFAILPSAGIAALLFYFGDNPPCGTQRECLEAGQLAASQGLTNITDGEGADILDGLFRSRGLRHDSPSVAWWILFIGVRQVITLSLAMMMESIVIEYWVLRAKSASIILGPYLSLFIVQAKGWPIRLIFWGLLNFGMLYGDRPFARHWLYWQDEIELFNRTNPGGNVTTDSQYKILLSLMCAWGGLIAAKRFYVGLRLGQKTYVRYAADLAKLMKKAILVSEVANLANEVKTYELRTSDFGLHTEIYNEEEEGDKPPSSRKLNGSQSQGVLTAMDIAALASEQKIRIAELLGEWEEPELAQSEEEAVDIGSIIQFRQSLSYLNTQFPFGVLFGPADTREKCVRSTETIYKQLKLATPSSDFVVFDTLALTALHQDGALDDHKLREMIKVFRPDRDGKINLLDFCKSVDAVYKELRLFRASVANSARVDRSFEKIINFAFYLILGCFSLAILGIDPLALFAAISGFILGFAFMIGGACSKYFEGLLMILITKPYDIGDKIQVAPVTSDSSGTGSPYWLVKDVGLYHTTYMFWTQETATCPNGTLANTRIINASRSPQAIMITMFKFPIDTPYNKIEIFKATVEKFVKARPREWLSFLAFRPTRVEADGGFVEYVFVAQHRENWANVGALKNSLADVSYFSLELTKRMGMRYVAPPLPINLNMMGNDASWSMLQRQMAPDVNNQSDRLSQAGMGSSLSMGNAPSGLAPAGNNDTQEYDFSDIEAMFDKNQ</sequence>
<accession>A0A7S3L0W6</accession>
<comment type="similarity">
    <text evidence="2">Belongs to the MscS (TC 1.A.23) family.</text>
</comment>
<feature type="region of interest" description="Disordered" evidence="6">
    <location>
        <begin position="138"/>
        <end position="160"/>
    </location>
</feature>
<keyword evidence="5 7" id="KW-0472">Membrane</keyword>
<evidence type="ECO:0000259" key="8">
    <source>
        <dbReference type="PROSITE" id="PS50222"/>
    </source>
</evidence>
<comment type="subcellular location">
    <subcellularLocation>
        <location evidence="1">Membrane</location>
        <topology evidence="1">Multi-pass membrane protein</topology>
    </subcellularLocation>
</comment>
<reference evidence="9" key="1">
    <citation type="submission" date="2021-01" db="EMBL/GenBank/DDBJ databases">
        <authorList>
            <person name="Corre E."/>
            <person name="Pelletier E."/>
            <person name="Niang G."/>
            <person name="Scheremetjew M."/>
            <person name="Finn R."/>
            <person name="Kale V."/>
            <person name="Holt S."/>
            <person name="Cochrane G."/>
            <person name="Meng A."/>
            <person name="Brown T."/>
            <person name="Cohen L."/>
        </authorList>
    </citation>
    <scope>NUCLEOTIDE SEQUENCE</scope>
    <source>
        <strain evidence="9">CCMP127</strain>
    </source>
</reference>
<feature type="compositionally biased region" description="Low complexity" evidence="6">
    <location>
        <begin position="288"/>
        <end position="298"/>
    </location>
</feature>
<feature type="transmembrane region" description="Helical" evidence="7">
    <location>
        <begin position="428"/>
        <end position="459"/>
    </location>
</feature>
<dbReference type="EMBL" id="HBIM01006358">
    <property type="protein sequence ID" value="CAE0407601.1"/>
    <property type="molecule type" value="Transcribed_RNA"/>
</dbReference>
<dbReference type="PANTHER" id="PTHR31618:SF1">
    <property type="entry name" value="EF-HAND DOMAIN-CONTAINING PROTEIN"/>
    <property type="match status" value="1"/>
</dbReference>
<feature type="transmembrane region" description="Helical" evidence="7">
    <location>
        <begin position="358"/>
        <end position="377"/>
    </location>
</feature>
<evidence type="ECO:0000256" key="2">
    <source>
        <dbReference type="ARBA" id="ARBA00008017"/>
    </source>
</evidence>
<protein>
    <recommendedName>
        <fullName evidence="8">EF-hand domain-containing protein</fullName>
    </recommendedName>
</protein>
<dbReference type="GO" id="GO:0006820">
    <property type="term" value="P:monoatomic anion transport"/>
    <property type="evidence" value="ECO:0007669"/>
    <property type="project" value="TreeGrafter"/>
</dbReference>
<feature type="compositionally biased region" description="Polar residues" evidence="6">
    <location>
        <begin position="1"/>
        <end position="11"/>
    </location>
</feature>
<evidence type="ECO:0000256" key="6">
    <source>
        <dbReference type="SAM" id="MobiDB-lite"/>
    </source>
</evidence>
<dbReference type="InterPro" id="IPR002048">
    <property type="entry name" value="EF_hand_dom"/>
</dbReference>
<evidence type="ECO:0000313" key="9">
    <source>
        <dbReference type="EMBL" id="CAE0407601.1"/>
    </source>
</evidence>
<evidence type="ECO:0000256" key="7">
    <source>
        <dbReference type="SAM" id="Phobius"/>
    </source>
</evidence>
<feature type="region of interest" description="Disordered" evidence="6">
    <location>
        <begin position="184"/>
        <end position="212"/>
    </location>
</feature>
<keyword evidence="3 7" id="KW-0812">Transmembrane</keyword>
<keyword evidence="4 7" id="KW-1133">Transmembrane helix</keyword>
<gene>
    <name evidence="9" type="ORF">ACOF00016_LOCUS5410</name>
</gene>
<dbReference type="InterPro" id="IPR023408">
    <property type="entry name" value="MscS_beta-dom_sf"/>
</dbReference>
<proteinExistence type="inferred from homology"/>
<dbReference type="AlphaFoldDB" id="A0A7S3L0W6"/>
<dbReference type="InterPro" id="IPR010920">
    <property type="entry name" value="LSM_dom_sf"/>
</dbReference>
<organism evidence="9">
    <name type="scientific">Amphora coffeiformis</name>
    <dbReference type="NCBI Taxonomy" id="265554"/>
    <lineage>
        <taxon>Eukaryota</taxon>
        <taxon>Sar</taxon>
        <taxon>Stramenopiles</taxon>
        <taxon>Ochrophyta</taxon>
        <taxon>Bacillariophyta</taxon>
        <taxon>Bacillariophyceae</taxon>
        <taxon>Bacillariophycidae</taxon>
        <taxon>Thalassiophysales</taxon>
        <taxon>Catenulaceae</taxon>
        <taxon>Amphora</taxon>
    </lineage>
</organism>
<dbReference type="InterPro" id="IPR016688">
    <property type="entry name" value="MscS-like_plants/fungi"/>
</dbReference>
<feature type="transmembrane region" description="Helical" evidence="7">
    <location>
        <begin position="818"/>
        <end position="840"/>
    </location>
</feature>
<dbReference type="Gene3D" id="2.30.30.60">
    <property type="match status" value="1"/>
</dbReference>
<feature type="compositionally biased region" description="Polar residues" evidence="6">
    <location>
        <begin position="1041"/>
        <end position="1058"/>
    </location>
</feature>
<dbReference type="Pfam" id="PF00924">
    <property type="entry name" value="MS_channel_2nd"/>
    <property type="match status" value="1"/>
</dbReference>
<evidence type="ECO:0000256" key="5">
    <source>
        <dbReference type="ARBA" id="ARBA00023136"/>
    </source>
</evidence>
<feature type="compositionally biased region" description="Polar residues" evidence="6">
    <location>
        <begin position="142"/>
        <end position="154"/>
    </location>
</feature>
<dbReference type="GO" id="GO:0008381">
    <property type="term" value="F:mechanosensitive monoatomic ion channel activity"/>
    <property type="evidence" value="ECO:0007669"/>
    <property type="project" value="TreeGrafter"/>
</dbReference>
<dbReference type="GO" id="GO:0005509">
    <property type="term" value="F:calcium ion binding"/>
    <property type="evidence" value="ECO:0007669"/>
    <property type="project" value="InterPro"/>
</dbReference>
<dbReference type="InterPro" id="IPR006685">
    <property type="entry name" value="MscS_channel_2nd"/>
</dbReference>
<dbReference type="GO" id="GO:0005886">
    <property type="term" value="C:plasma membrane"/>
    <property type="evidence" value="ECO:0007669"/>
    <property type="project" value="TreeGrafter"/>
</dbReference>
<feature type="domain" description="EF-hand" evidence="8">
    <location>
        <begin position="737"/>
        <end position="772"/>
    </location>
</feature>
<dbReference type="PANTHER" id="PTHR31618">
    <property type="entry name" value="MECHANOSENSITIVE ION CHANNEL PROTEIN 5"/>
    <property type="match status" value="1"/>
</dbReference>
<feature type="compositionally biased region" description="Polar residues" evidence="6">
    <location>
        <begin position="304"/>
        <end position="320"/>
    </location>
</feature>
<evidence type="ECO:0000256" key="4">
    <source>
        <dbReference type="ARBA" id="ARBA00022989"/>
    </source>
</evidence>